<dbReference type="GeneTree" id="ENSGT00940000161969"/>
<comment type="cofactor">
    <cofactor evidence="3">
        <name>Co(2+)</name>
        <dbReference type="ChEBI" id="CHEBI:48828"/>
    </cofactor>
</comment>
<evidence type="ECO:0000256" key="9">
    <source>
        <dbReference type="ARBA" id="ARBA00016662"/>
    </source>
</evidence>
<dbReference type="AlphaFoldDB" id="A0A3B3DKY9"/>
<comment type="similarity">
    <text evidence="6">Belongs to the transketolase family.</text>
</comment>
<dbReference type="PANTHER" id="PTHR43195:SF4">
    <property type="entry name" value="TRANSKETOLASE-LIKE PROTEIN 2"/>
    <property type="match status" value="1"/>
</dbReference>
<comment type="subunit">
    <text evidence="7">Homodimer.</text>
</comment>
<dbReference type="OrthoDB" id="10267175at2759"/>
<evidence type="ECO:0000256" key="8">
    <source>
        <dbReference type="ARBA" id="ARBA00013152"/>
    </source>
</evidence>
<gene>
    <name evidence="16" type="ORF">FQA47_025610</name>
</gene>
<dbReference type="InterPro" id="IPR051424">
    <property type="entry name" value="Transketolase-like"/>
</dbReference>
<dbReference type="PROSITE" id="PS00801">
    <property type="entry name" value="TRANSKETOLASE_1"/>
    <property type="match status" value="1"/>
</dbReference>
<evidence type="ECO:0000256" key="3">
    <source>
        <dbReference type="ARBA" id="ARBA00001941"/>
    </source>
</evidence>
<evidence type="ECO:0000256" key="10">
    <source>
        <dbReference type="ARBA" id="ARBA00022679"/>
    </source>
</evidence>
<keyword evidence="11" id="KW-0479">Metal-binding</keyword>
<comment type="cofactor">
    <cofactor evidence="2">
        <name>Mn(2+)</name>
        <dbReference type="ChEBI" id="CHEBI:29035"/>
    </cofactor>
</comment>
<dbReference type="PANTHER" id="PTHR43195">
    <property type="entry name" value="TRANSKETOLASE"/>
    <property type="match status" value="1"/>
</dbReference>
<evidence type="ECO:0000256" key="12">
    <source>
        <dbReference type="ARBA" id="ARBA00022837"/>
    </source>
</evidence>
<evidence type="ECO:0000313" key="18">
    <source>
        <dbReference type="Proteomes" id="UP000261560"/>
    </source>
</evidence>
<dbReference type="Proteomes" id="UP000261560">
    <property type="component" value="Unplaced"/>
</dbReference>
<dbReference type="InterPro" id="IPR049557">
    <property type="entry name" value="Transketolase_CS"/>
</dbReference>
<dbReference type="SMART" id="SM00861">
    <property type="entry name" value="Transket_pyr"/>
    <property type="match status" value="1"/>
</dbReference>
<organism evidence="17 18">
    <name type="scientific">Oryzias melastigma</name>
    <name type="common">Marine medaka</name>
    <dbReference type="NCBI Taxonomy" id="30732"/>
    <lineage>
        <taxon>Eukaryota</taxon>
        <taxon>Metazoa</taxon>
        <taxon>Chordata</taxon>
        <taxon>Craniata</taxon>
        <taxon>Vertebrata</taxon>
        <taxon>Euteleostomi</taxon>
        <taxon>Actinopterygii</taxon>
        <taxon>Neopterygii</taxon>
        <taxon>Teleostei</taxon>
        <taxon>Neoteleostei</taxon>
        <taxon>Acanthomorphata</taxon>
        <taxon>Ovalentaria</taxon>
        <taxon>Atherinomorphae</taxon>
        <taxon>Beloniformes</taxon>
        <taxon>Adrianichthyidae</taxon>
        <taxon>Oryziinae</taxon>
        <taxon>Oryzias</taxon>
    </lineage>
</organism>
<evidence type="ECO:0000256" key="2">
    <source>
        <dbReference type="ARBA" id="ARBA00001936"/>
    </source>
</evidence>
<dbReference type="InterPro" id="IPR029061">
    <property type="entry name" value="THDP-binding"/>
</dbReference>
<accession>A0A3B3DKY9</accession>
<dbReference type="InterPro" id="IPR020826">
    <property type="entry name" value="Transketolase_BS"/>
</dbReference>
<dbReference type="CDD" id="cd02012">
    <property type="entry name" value="TPP_TK"/>
    <property type="match status" value="1"/>
</dbReference>
<dbReference type="PaxDb" id="30732-ENSOMEP00000030139"/>
<evidence type="ECO:0000256" key="14">
    <source>
        <dbReference type="ARBA" id="ARBA00023052"/>
    </source>
</evidence>
<dbReference type="Gene3D" id="3.40.50.970">
    <property type="match status" value="2"/>
</dbReference>
<reference evidence="16" key="2">
    <citation type="journal article" name="BMC Genomics">
        <title>Long-read sequencing and de novo genome assembly of marine medaka (Oryzias melastigma).</title>
        <authorList>
            <person name="Liang P."/>
            <person name="Saqib H.S.A."/>
            <person name="Ni X."/>
            <person name="Shen Y."/>
        </authorList>
    </citation>
    <scope>NUCLEOTIDE SEQUENCE</scope>
    <source>
        <strain evidence="16">Bigg-433</strain>
    </source>
</reference>
<feature type="domain" description="Transketolase-like pyrimidine-binding" evidence="15">
    <location>
        <begin position="319"/>
        <end position="483"/>
    </location>
</feature>
<dbReference type="Gene3D" id="3.40.50.920">
    <property type="match status" value="1"/>
</dbReference>
<dbReference type="InterPro" id="IPR009014">
    <property type="entry name" value="Transketo_C/PFOR_II"/>
</dbReference>
<name>A0A3B3DKY9_ORYME</name>
<evidence type="ECO:0000256" key="5">
    <source>
        <dbReference type="ARBA" id="ARBA00001964"/>
    </source>
</evidence>
<dbReference type="FunFam" id="3.40.50.970:FF:000033">
    <property type="entry name" value="Transketolase isoform 1"/>
    <property type="match status" value="1"/>
</dbReference>
<comment type="cofactor">
    <cofactor evidence="5">
        <name>thiamine diphosphate</name>
        <dbReference type="ChEBI" id="CHEBI:58937"/>
    </cofactor>
</comment>
<keyword evidence="18" id="KW-1185">Reference proteome</keyword>
<keyword evidence="10" id="KW-0808">Transferase</keyword>
<dbReference type="InterPro" id="IPR033248">
    <property type="entry name" value="Transketolase_C"/>
</dbReference>
<comment type="cofactor">
    <cofactor evidence="1">
        <name>Ca(2+)</name>
        <dbReference type="ChEBI" id="CHEBI:29108"/>
    </cofactor>
</comment>
<dbReference type="PROSITE" id="PS00802">
    <property type="entry name" value="TRANSKETOLASE_2"/>
    <property type="match status" value="1"/>
</dbReference>
<dbReference type="Pfam" id="PF02779">
    <property type="entry name" value="Transket_pyr"/>
    <property type="match status" value="1"/>
</dbReference>
<keyword evidence="12" id="KW-0106">Calcium</keyword>
<evidence type="ECO:0000256" key="7">
    <source>
        <dbReference type="ARBA" id="ARBA00011738"/>
    </source>
</evidence>
<evidence type="ECO:0000256" key="4">
    <source>
        <dbReference type="ARBA" id="ARBA00001946"/>
    </source>
</evidence>
<dbReference type="GO" id="GO:0046872">
    <property type="term" value="F:metal ion binding"/>
    <property type="evidence" value="ECO:0007669"/>
    <property type="project" value="UniProtKB-KW"/>
</dbReference>
<reference evidence="17" key="1">
    <citation type="submission" date="2025-05" db="UniProtKB">
        <authorList>
            <consortium name="Ensembl"/>
        </authorList>
    </citation>
    <scope>IDENTIFICATION</scope>
</reference>
<dbReference type="Pfam" id="PF00456">
    <property type="entry name" value="Transketolase_N"/>
    <property type="match status" value="1"/>
</dbReference>
<evidence type="ECO:0000256" key="11">
    <source>
        <dbReference type="ARBA" id="ARBA00022723"/>
    </source>
</evidence>
<keyword evidence="13" id="KW-0460">Magnesium</keyword>
<dbReference type="STRING" id="30732.ENSOMEP00000030139"/>
<dbReference type="EC" id="2.2.1.1" evidence="8"/>
<evidence type="ECO:0000259" key="15">
    <source>
        <dbReference type="SMART" id="SM00861"/>
    </source>
</evidence>
<dbReference type="FunFam" id="3.40.50.970:FF:000028">
    <property type="entry name" value="Transketolase isoform 1"/>
    <property type="match status" value="1"/>
</dbReference>
<protein>
    <recommendedName>
        <fullName evidence="9">Transketolase</fullName>
        <ecNumber evidence="8">2.2.1.1</ecNumber>
    </recommendedName>
</protein>
<dbReference type="SUPFAM" id="SSF52518">
    <property type="entry name" value="Thiamin diphosphate-binding fold (THDP-binding)"/>
    <property type="match status" value="2"/>
</dbReference>
<dbReference type="Ensembl" id="ENSOMET00000020250.1">
    <property type="protein sequence ID" value="ENSOMEP00000030139.1"/>
    <property type="gene ID" value="ENSOMEG00000014247.1"/>
</dbReference>
<evidence type="ECO:0000256" key="13">
    <source>
        <dbReference type="ARBA" id="ARBA00022842"/>
    </source>
</evidence>
<dbReference type="Pfam" id="PF02780">
    <property type="entry name" value="Transketolase_C"/>
    <property type="match status" value="1"/>
</dbReference>
<dbReference type="EMBL" id="WKFB01000571">
    <property type="protein sequence ID" value="KAF6719700.1"/>
    <property type="molecule type" value="Genomic_DNA"/>
</dbReference>
<dbReference type="CDD" id="cd07033">
    <property type="entry name" value="TPP_PYR_DXS_TK_like"/>
    <property type="match status" value="1"/>
</dbReference>
<dbReference type="GO" id="GO:0005737">
    <property type="term" value="C:cytoplasm"/>
    <property type="evidence" value="ECO:0007669"/>
    <property type="project" value="UniProtKB-ARBA"/>
</dbReference>
<dbReference type="FunFam" id="3.40.50.920:FF:000008">
    <property type="entry name" value="transketolase isoform X2"/>
    <property type="match status" value="1"/>
</dbReference>
<dbReference type="NCBIfam" id="NF004559">
    <property type="entry name" value="PRK05899.2-5"/>
    <property type="match status" value="1"/>
</dbReference>
<proteinExistence type="inferred from homology"/>
<dbReference type="GO" id="GO:0004802">
    <property type="term" value="F:transketolase activity"/>
    <property type="evidence" value="ECO:0007669"/>
    <property type="project" value="UniProtKB-EC"/>
</dbReference>
<comment type="cofactor">
    <cofactor evidence="4">
        <name>Mg(2+)</name>
        <dbReference type="ChEBI" id="CHEBI:18420"/>
    </cofactor>
</comment>
<evidence type="ECO:0000313" key="17">
    <source>
        <dbReference type="Ensembl" id="ENSOMEP00000030139.1"/>
    </source>
</evidence>
<dbReference type="OMA" id="VRVIHVM"/>
<dbReference type="Proteomes" id="UP000646548">
    <property type="component" value="Unassembled WGS sequence"/>
</dbReference>
<evidence type="ECO:0000256" key="6">
    <source>
        <dbReference type="ARBA" id="ARBA00007131"/>
    </source>
</evidence>
<evidence type="ECO:0000313" key="16">
    <source>
        <dbReference type="EMBL" id="KAF6719700.1"/>
    </source>
</evidence>
<sequence length="626" mass="67991">MANYHKPDEKTLQGLKDVANKLRINSIKATCASNSGHPTSCCSAAELMSVLFFHAMRYKADDPRNQCNDRFVLSKGHAAPILYAAWAEAGFVKESDLVNLRKIDSDLEGHPTPKLEFVDVATGSLGQGLGAACGMAYTGKYFDKSSYRVYCMLGDGECSEGSVWEAMAFASYYKLDNLVAILDINRLGQSEPAPLQHDMETYRKRCEAFGWNTYVVEGHDVEELCKAFWQAQQVKDKPTCIVARTLKGKGLKNIEDKENWHGKPIPKDKLDDVLNDLQSQIQVPNKTLCPKMPNNDAAPADLSPIVMPSVPSYKKGDKVATRRAYGVALAKLGHGSKRVVALDGDTKNSTFSELFKKEFPDRYIECFIAEQNMVGVAIGCATRDRTVAFASTFAAFLSRAYDQIRMGAISQTNVNLVGSHCGVSIGEDGPSQMALEDLALFRAIPTCTVFYPSDGVSTEKAVELAANTKGICFIRTSRPDTSIIYSPDEKFEVGEAKVVLQSDNDVVTVVGAGVTLHEALTAAEMLKKEGKNIRVIDPFTIKPLDAATILASARATGGQIITVEDHYKEGGLGEAVLSAVGQEPGIVVTRLAVTDIPRSGKPQELLDMFGISAKNIAAAVRQTFAN</sequence>
<evidence type="ECO:0000256" key="1">
    <source>
        <dbReference type="ARBA" id="ARBA00001913"/>
    </source>
</evidence>
<dbReference type="GO" id="GO:0019682">
    <property type="term" value="P:glyceraldehyde-3-phosphate metabolic process"/>
    <property type="evidence" value="ECO:0007669"/>
    <property type="project" value="UniProtKB-ARBA"/>
</dbReference>
<dbReference type="InterPro" id="IPR005475">
    <property type="entry name" value="Transketolase-like_Pyr-bd"/>
</dbReference>
<dbReference type="SUPFAM" id="SSF52922">
    <property type="entry name" value="TK C-terminal domain-like"/>
    <property type="match status" value="1"/>
</dbReference>
<dbReference type="InterPro" id="IPR005474">
    <property type="entry name" value="Transketolase_N"/>
</dbReference>
<keyword evidence="14" id="KW-0786">Thiamine pyrophosphate</keyword>
<dbReference type="GO" id="GO:0030976">
    <property type="term" value="F:thiamine pyrophosphate binding"/>
    <property type="evidence" value="ECO:0007669"/>
    <property type="project" value="TreeGrafter"/>
</dbReference>